<evidence type="ECO:0000313" key="6">
    <source>
        <dbReference type="Proteomes" id="UP000288024"/>
    </source>
</evidence>
<dbReference type="Proteomes" id="UP000288024">
    <property type="component" value="Unassembled WGS sequence"/>
</dbReference>
<sequence length="99" mass="11143">MEWLFEVQIMLKSQVSVKLKRGLQARNTVKFFVIAASFECEIHIIHNGVTCGINLMDIMNLNVLEEDKIIIVANGKDESYAILALKGFLSEGQSDVPFK</sequence>
<keyword evidence="6" id="KW-1185">Reference proteome</keyword>
<name>A0A437KEW1_9BACI</name>
<dbReference type="SUPFAM" id="SSF55594">
    <property type="entry name" value="HPr-like"/>
    <property type="match status" value="1"/>
</dbReference>
<evidence type="ECO:0000259" key="4">
    <source>
        <dbReference type="PROSITE" id="PS51350"/>
    </source>
</evidence>
<dbReference type="EMBL" id="RZTZ01000002">
    <property type="protein sequence ID" value="RVT65631.1"/>
    <property type="molecule type" value="Genomic_DNA"/>
</dbReference>
<dbReference type="InterPro" id="IPR050399">
    <property type="entry name" value="HPr"/>
</dbReference>
<protein>
    <submittedName>
        <fullName evidence="5">HPr family phosphocarrier protein</fullName>
    </submittedName>
</protein>
<evidence type="ECO:0000256" key="3">
    <source>
        <dbReference type="ARBA" id="ARBA00022683"/>
    </source>
</evidence>
<dbReference type="InterPro" id="IPR035895">
    <property type="entry name" value="HPr-like_sf"/>
</dbReference>
<evidence type="ECO:0000256" key="2">
    <source>
        <dbReference type="ARBA" id="ARBA00022490"/>
    </source>
</evidence>
<dbReference type="AlphaFoldDB" id="A0A437KEW1"/>
<dbReference type="GO" id="GO:0005737">
    <property type="term" value="C:cytoplasm"/>
    <property type="evidence" value="ECO:0007669"/>
    <property type="project" value="UniProtKB-SubCell"/>
</dbReference>
<accession>A0A437KEW1</accession>
<dbReference type="Gene3D" id="3.30.1340.10">
    <property type="entry name" value="HPr-like"/>
    <property type="match status" value="1"/>
</dbReference>
<feature type="domain" description="HPr" evidence="4">
    <location>
        <begin position="10"/>
        <end position="97"/>
    </location>
</feature>
<dbReference type="InterPro" id="IPR000032">
    <property type="entry name" value="HPr-like"/>
</dbReference>
<keyword evidence="2" id="KW-0963">Cytoplasm</keyword>
<organism evidence="5 6">
    <name type="scientific">Niallia taxi</name>
    <dbReference type="NCBI Taxonomy" id="2499688"/>
    <lineage>
        <taxon>Bacteria</taxon>
        <taxon>Bacillati</taxon>
        <taxon>Bacillota</taxon>
        <taxon>Bacilli</taxon>
        <taxon>Bacillales</taxon>
        <taxon>Bacillaceae</taxon>
        <taxon>Niallia</taxon>
    </lineage>
</organism>
<evidence type="ECO:0000256" key="1">
    <source>
        <dbReference type="ARBA" id="ARBA00004496"/>
    </source>
</evidence>
<dbReference type="GO" id="GO:0009401">
    <property type="term" value="P:phosphoenolpyruvate-dependent sugar phosphotransferase system"/>
    <property type="evidence" value="ECO:0007669"/>
    <property type="project" value="UniProtKB-KW"/>
</dbReference>
<reference evidence="5 6" key="1">
    <citation type="submission" date="2019-01" db="EMBL/GenBank/DDBJ databases">
        <title>Bacillus sp. M5HDSG1-1, whole genome shotgun sequence.</title>
        <authorList>
            <person name="Tuo L."/>
        </authorList>
    </citation>
    <scope>NUCLEOTIDE SEQUENCE [LARGE SCALE GENOMIC DNA]</scope>
    <source>
        <strain evidence="5 6">M5HDSG1-1</strain>
    </source>
</reference>
<comment type="caution">
    <text evidence="5">The sequence shown here is derived from an EMBL/GenBank/DDBJ whole genome shotgun (WGS) entry which is preliminary data.</text>
</comment>
<keyword evidence="3" id="KW-0598">Phosphotransferase system</keyword>
<dbReference type="PANTHER" id="PTHR33705:SF2">
    <property type="entry name" value="PHOSPHOCARRIER PROTEIN NPR"/>
    <property type="match status" value="1"/>
</dbReference>
<comment type="subcellular location">
    <subcellularLocation>
        <location evidence="1">Cytoplasm</location>
    </subcellularLocation>
</comment>
<dbReference type="PROSITE" id="PS51350">
    <property type="entry name" value="PTS_HPR_DOM"/>
    <property type="match status" value="1"/>
</dbReference>
<dbReference type="PANTHER" id="PTHR33705">
    <property type="entry name" value="PHOSPHOCARRIER PROTEIN HPR"/>
    <property type="match status" value="1"/>
</dbReference>
<gene>
    <name evidence="5" type="ORF">EM808_09095</name>
</gene>
<dbReference type="Pfam" id="PF00381">
    <property type="entry name" value="PTS-HPr"/>
    <property type="match status" value="1"/>
</dbReference>
<evidence type="ECO:0000313" key="5">
    <source>
        <dbReference type="EMBL" id="RVT65631.1"/>
    </source>
</evidence>
<proteinExistence type="predicted"/>